<comment type="similarity">
    <text evidence="1">Belongs to the peptidase S33 family.</text>
</comment>
<reference evidence="6" key="1">
    <citation type="journal article" date="2018" name="Front. Microbiol.">
        <title>Genome-Based Analysis Reveals the Taxonomy and Diversity of the Family Idiomarinaceae.</title>
        <authorList>
            <person name="Liu Y."/>
            <person name="Lai Q."/>
            <person name="Shao Z."/>
        </authorList>
    </citation>
    <scope>NUCLEOTIDE SEQUENCE [LARGE SCALE GENOMIC DNA]</scope>
    <source>
        <strain evidence="6">GBPy7</strain>
    </source>
</reference>
<dbReference type="RefSeq" id="WP_126765355.1">
    <property type="nucleotide sequence ID" value="NZ_PIPJ01000001.1"/>
</dbReference>
<dbReference type="PANTHER" id="PTHR43798:SF27">
    <property type="entry name" value="HYDROLASE ALPHA_BETA HYDROLASE FOLD FAMILY"/>
    <property type="match status" value="1"/>
</dbReference>
<dbReference type="InterPro" id="IPR002410">
    <property type="entry name" value="Peptidase_S33"/>
</dbReference>
<evidence type="ECO:0000256" key="3">
    <source>
        <dbReference type="SAM" id="SignalP"/>
    </source>
</evidence>
<comment type="caution">
    <text evidence="5">The sequence shown here is derived from an EMBL/GenBank/DDBJ whole genome shotgun (WGS) entry which is preliminary data.</text>
</comment>
<dbReference type="PRINTS" id="PR00793">
    <property type="entry name" value="PROAMNOPTASE"/>
</dbReference>
<name>A0A432W379_9GAMM</name>
<feature type="signal peptide" evidence="3">
    <location>
        <begin position="1"/>
        <end position="17"/>
    </location>
</feature>
<keyword evidence="2 5" id="KW-0378">Hydrolase</keyword>
<dbReference type="Gene3D" id="3.40.50.1820">
    <property type="entry name" value="alpha/beta hydrolase"/>
    <property type="match status" value="1"/>
</dbReference>
<dbReference type="InterPro" id="IPR050266">
    <property type="entry name" value="AB_hydrolase_sf"/>
</dbReference>
<dbReference type="SUPFAM" id="SSF53474">
    <property type="entry name" value="alpha/beta-Hydrolases"/>
    <property type="match status" value="1"/>
</dbReference>
<dbReference type="GO" id="GO:0006508">
    <property type="term" value="P:proteolysis"/>
    <property type="evidence" value="ECO:0007669"/>
    <property type="project" value="InterPro"/>
</dbReference>
<keyword evidence="6" id="KW-1185">Reference proteome</keyword>
<feature type="domain" description="AB hydrolase-1" evidence="4">
    <location>
        <begin position="97"/>
        <end position="457"/>
    </location>
</feature>
<dbReference type="OrthoDB" id="4510475at2"/>
<dbReference type="InterPro" id="IPR029058">
    <property type="entry name" value="AB_hydrolase_fold"/>
</dbReference>
<evidence type="ECO:0000259" key="4">
    <source>
        <dbReference type="Pfam" id="PF00561"/>
    </source>
</evidence>
<dbReference type="EMBL" id="PIPJ01000001">
    <property type="protein sequence ID" value="RUO23586.1"/>
    <property type="molecule type" value="Genomic_DNA"/>
</dbReference>
<accession>A0A432W379</accession>
<gene>
    <name evidence="5" type="ORF">CWE08_02775</name>
</gene>
<dbReference type="PANTHER" id="PTHR43798">
    <property type="entry name" value="MONOACYLGLYCEROL LIPASE"/>
    <property type="match status" value="1"/>
</dbReference>
<protein>
    <submittedName>
        <fullName evidence="5">Alpha/beta hydrolase</fullName>
    </submittedName>
</protein>
<evidence type="ECO:0000256" key="2">
    <source>
        <dbReference type="ARBA" id="ARBA00022801"/>
    </source>
</evidence>
<dbReference type="Proteomes" id="UP000288395">
    <property type="component" value="Unassembled WGS sequence"/>
</dbReference>
<keyword evidence="3" id="KW-0732">Signal</keyword>
<dbReference type="GO" id="GO:0016020">
    <property type="term" value="C:membrane"/>
    <property type="evidence" value="ECO:0007669"/>
    <property type="project" value="TreeGrafter"/>
</dbReference>
<dbReference type="GO" id="GO:0008233">
    <property type="term" value="F:peptidase activity"/>
    <property type="evidence" value="ECO:0007669"/>
    <property type="project" value="InterPro"/>
</dbReference>
<evidence type="ECO:0000313" key="5">
    <source>
        <dbReference type="EMBL" id="RUO23586.1"/>
    </source>
</evidence>
<dbReference type="Pfam" id="PF00561">
    <property type="entry name" value="Abhydrolase_1"/>
    <property type="match status" value="1"/>
</dbReference>
<dbReference type="InterPro" id="IPR000073">
    <property type="entry name" value="AB_hydrolase_1"/>
</dbReference>
<sequence>MKTLKMVNLGFAFAVCAAFNTQAIGAQENTSDSSSGTSEPAALNQLTLESCHLRGLSEQVECGYLEVPENHDTPNGTTIDLHIVRMPAVSSGAASDPLFFLAGGPGQAATELAPIIDRVFQDVRQRRDIILVDQRGTGKSGALQCEISALDELLVPDDQIDLRGAMARCAEKFDVDLQQYSTVNAIRDFEMVRTALGYQQINLYGGSYGTRAALVWMREAPTALRSVVLDGVAPTQVVVGPFGTYSQRAFDLMVSDCNRSEACVERFGAIDEKYYALRERLLAEPEQVVMQDPRSDETREVLMTAKRLAGILRNALYSPRSRQLIPIVVSEADAGNWRPLAGLIGAFDAESPIYTGLLVSVLCQEDMPRADAELLARDGDNRFIGSSVGDDFVEMCSGWPVAPLPDNSHAEPVVSDIPALLLSGEQDPVTPPEWAEIAAETLSNSQHLVAEFGGHTIMSHTCANRLIAQFLDEPSATIDASCLERTRMLPFLRNVNAAGM</sequence>
<evidence type="ECO:0000256" key="1">
    <source>
        <dbReference type="ARBA" id="ARBA00010088"/>
    </source>
</evidence>
<organism evidence="5 6">
    <name type="scientific">Aliidiomarina iranensis</name>
    <dbReference type="NCBI Taxonomy" id="1434071"/>
    <lineage>
        <taxon>Bacteria</taxon>
        <taxon>Pseudomonadati</taxon>
        <taxon>Pseudomonadota</taxon>
        <taxon>Gammaproteobacteria</taxon>
        <taxon>Alteromonadales</taxon>
        <taxon>Idiomarinaceae</taxon>
        <taxon>Aliidiomarina</taxon>
    </lineage>
</organism>
<evidence type="ECO:0000313" key="6">
    <source>
        <dbReference type="Proteomes" id="UP000288395"/>
    </source>
</evidence>
<feature type="chain" id="PRO_5019506538" evidence="3">
    <location>
        <begin position="18"/>
        <end position="500"/>
    </location>
</feature>
<dbReference type="AlphaFoldDB" id="A0A432W379"/>
<proteinExistence type="inferred from homology"/>